<proteinExistence type="predicted"/>
<reference evidence="1" key="1">
    <citation type="submission" date="2023-07" db="EMBL/GenBank/DDBJ databases">
        <authorList>
            <person name="Kim M."/>
        </authorList>
    </citation>
    <scope>NUCLEOTIDE SEQUENCE</scope>
    <source>
        <strain evidence="1">BIUV-7</strain>
    </source>
</reference>
<protein>
    <submittedName>
        <fullName evidence="1">Uncharacterized protein</fullName>
    </submittedName>
</protein>
<organism evidence="1 2">
    <name type="scientific">Sphingomonas natans</name>
    <dbReference type="NCBI Taxonomy" id="3063330"/>
    <lineage>
        <taxon>Bacteria</taxon>
        <taxon>Pseudomonadati</taxon>
        <taxon>Pseudomonadota</taxon>
        <taxon>Alphaproteobacteria</taxon>
        <taxon>Sphingomonadales</taxon>
        <taxon>Sphingomonadaceae</taxon>
        <taxon>Sphingomonas</taxon>
    </lineage>
</organism>
<gene>
    <name evidence="1" type="ORF">Q4F19_08535</name>
</gene>
<comment type="caution">
    <text evidence="1">The sequence shown here is derived from an EMBL/GenBank/DDBJ whole genome shotgun (WGS) entry which is preliminary data.</text>
</comment>
<evidence type="ECO:0000313" key="1">
    <source>
        <dbReference type="EMBL" id="MDO6414424.1"/>
    </source>
</evidence>
<keyword evidence="2" id="KW-1185">Reference proteome</keyword>
<evidence type="ECO:0000313" key="2">
    <source>
        <dbReference type="Proteomes" id="UP001169764"/>
    </source>
</evidence>
<dbReference type="Proteomes" id="UP001169764">
    <property type="component" value="Unassembled WGS sequence"/>
</dbReference>
<dbReference type="EMBL" id="JAUOTP010000003">
    <property type="protein sequence ID" value="MDO6414424.1"/>
    <property type="molecule type" value="Genomic_DNA"/>
</dbReference>
<accession>A0ABT8Y7Y9</accession>
<name>A0ABT8Y7Y9_9SPHN</name>
<sequence>MRSIHLGNMIIAFKPTAASKLSWPGRPAMQVVQAIHWLRDTLIDPDDPDDVRQKLDILHRGSNATEVRDNLRDRMATLPAWMHDFFRPLLFARRSA</sequence>